<reference evidence="2 3" key="1">
    <citation type="journal article" date="2014" name="Genome Announc.">
        <title>Draft Genome Sequence of the Iron-Oxidizing, Acidophilic, and Halotolerant 'Thiobacillus prosperus' Type Strain DSM 5130.</title>
        <authorList>
            <person name="Ossandon F.J."/>
            <person name="Cardenas J.P."/>
            <person name="Corbett M."/>
            <person name="Quatrini R."/>
            <person name="Holmes D.S."/>
            <person name="Watkin E."/>
        </authorList>
    </citation>
    <scope>NUCLEOTIDE SEQUENCE [LARGE SCALE GENOMIC DNA]</scope>
    <source>
        <strain evidence="2 3">DSM 5130</strain>
    </source>
</reference>
<evidence type="ECO:0000256" key="1">
    <source>
        <dbReference type="SAM" id="SignalP"/>
    </source>
</evidence>
<dbReference type="Proteomes" id="UP000029273">
    <property type="component" value="Unassembled WGS sequence"/>
</dbReference>
<evidence type="ECO:0000313" key="3">
    <source>
        <dbReference type="Proteomes" id="UP000029273"/>
    </source>
</evidence>
<comment type="caution">
    <text evidence="2">The sequence shown here is derived from an EMBL/GenBank/DDBJ whole genome shotgun (WGS) entry which is preliminary data.</text>
</comment>
<dbReference type="OrthoDB" id="9830507at2"/>
<name>A0A1A6C4N4_9GAMM</name>
<proteinExistence type="predicted"/>
<dbReference type="AlphaFoldDB" id="A0A1A6C4N4"/>
<feature type="signal peptide" evidence="1">
    <location>
        <begin position="1"/>
        <end position="24"/>
    </location>
</feature>
<evidence type="ECO:0008006" key="4">
    <source>
        <dbReference type="Google" id="ProtNLM"/>
    </source>
</evidence>
<gene>
    <name evidence="2" type="ORF">Thpro_021842</name>
</gene>
<organism evidence="2 3">
    <name type="scientific">Acidihalobacter prosperus</name>
    <dbReference type="NCBI Taxonomy" id="160660"/>
    <lineage>
        <taxon>Bacteria</taxon>
        <taxon>Pseudomonadati</taxon>
        <taxon>Pseudomonadota</taxon>
        <taxon>Gammaproteobacteria</taxon>
        <taxon>Chromatiales</taxon>
        <taxon>Ectothiorhodospiraceae</taxon>
        <taxon>Acidihalobacter</taxon>
    </lineage>
</organism>
<keyword evidence="3" id="KW-1185">Reference proteome</keyword>
<sequence>MKTRTLQDIALAIACCCITTPALASGTPATRVLTAGYALPGHHRVDLSIDPAGVVRENFTYGKAHALGRKHVTYWIKGDTVISRFSEPGDTEARAHRVTLARPHAADPTIGDIRITPTQRHVELFGQQGREYRISARIDGQMRSWTAVLAGGPNGDRLRQALRQALTGVGDLLPSHELAATLRAIEGDPQLRHMAPLAIGGTFRLVALKSQHASQIQLPSIPIHEENTPRA</sequence>
<keyword evidence="1" id="KW-0732">Signal</keyword>
<feature type="chain" id="PRO_5008343246" description="DUF3108 domain-containing protein" evidence="1">
    <location>
        <begin position="25"/>
        <end position="231"/>
    </location>
</feature>
<evidence type="ECO:0000313" key="2">
    <source>
        <dbReference type="EMBL" id="OBS09514.1"/>
    </source>
</evidence>
<dbReference type="RefSeq" id="WP_038087888.1">
    <property type="nucleotide sequence ID" value="NZ_JQSG02000003.1"/>
</dbReference>
<dbReference type="EMBL" id="JQSG02000003">
    <property type="protein sequence ID" value="OBS09514.1"/>
    <property type="molecule type" value="Genomic_DNA"/>
</dbReference>
<accession>A0A1A6C4N4</accession>
<protein>
    <recommendedName>
        <fullName evidence="4">DUF3108 domain-containing protein</fullName>
    </recommendedName>
</protein>